<dbReference type="CDD" id="cd02440">
    <property type="entry name" value="AdoMet_MTases"/>
    <property type="match status" value="1"/>
</dbReference>
<accession>A0A7S3LJD1</accession>
<proteinExistence type="predicted"/>
<dbReference type="AlphaFoldDB" id="A0A7S3LJD1"/>
<gene>
    <name evidence="1" type="ORF">ASTO00021_LOCUS2295</name>
</gene>
<evidence type="ECO:0000313" key="1">
    <source>
        <dbReference type="EMBL" id="CAE0431959.1"/>
    </source>
</evidence>
<dbReference type="Pfam" id="PF01564">
    <property type="entry name" value="Spermine_synth"/>
    <property type="match status" value="1"/>
</dbReference>
<dbReference type="InterPro" id="IPR029063">
    <property type="entry name" value="SAM-dependent_MTases_sf"/>
</dbReference>
<dbReference type="SUPFAM" id="SSF53335">
    <property type="entry name" value="S-adenosyl-L-methionine-dependent methyltransferases"/>
    <property type="match status" value="1"/>
</dbReference>
<dbReference type="Gene3D" id="3.40.50.150">
    <property type="entry name" value="Vaccinia Virus protein VP39"/>
    <property type="match status" value="1"/>
</dbReference>
<protein>
    <recommendedName>
        <fullName evidence="2">PABS domain-containing protein</fullName>
    </recommendedName>
</protein>
<dbReference type="EMBL" id="HBIN01003342">
    <property type="protein sequence ID" value="CAE0431959.1"/>
    <property type="molecule type" value="Transcribed_RNA"/>
</dbReference>
<name>A0A7S3LJD1_9STRA</name>
<reference evidence="1" key="1">
    <citation type="submission" date="2021-01" db="EMBL/GenBank/DDBJ databases">
        <authorList>
            <person name="Corre E."/>
            <person name="Pelletier E."/>
            <person name="Niang G."/>
            <person name="Scheremetjew M."/>
            <person name="Finn R."/>
            <person name="Kale V."/>
            <person name="Holt S."/>
            <person name="Cochrane G."/>
            <person name="Meng A."/>
            <person name="Brown T."/>
            <person name="Cohen L."/>
        </authorList>
    </citation>
    <scope>NUCLEOTIDE SEQUENCE</scope>
    <source>
        <strain evidence="1">GSBS06</strain>
    </source>
</reference>
<organism evidence="1">
    <name type="scientific">Aplanochytrium stocchinoi</name>
    <dbReference type="NCBI Taxonomy" id="215587"/>
    <lineage>
        <taxon>Eukaryota</taxon>
        <taxon>Sar</taxon>
        <taxon>Stramenopiles</taxon>
        <taxon>Bigyra</taxon>
        <taxon>Labyrinthulomycetes</taxon>
        <taxon>Thraustochytrida</taxon>
        <taxon>Thraustochytriidae</taxon>
        <taxon>Aplanochytrium</taxon>
    </lineage>
</organism>
<sequence length="429" mass="48578">MEKVTLPKLGDVVEVRPKNIDEIFFEAVIVEINGENKNDPVLCDPDSFTYTVLYEDGQLESNIWFLSMICPSQRKVVYSDDILIVTDGHACIYNQVFQARLLAFRESLHIVQSAIIIKPDTRKTTLICAETDLNENTEQSINFDYKLLAFEVDQALSLCLPVYALAYTKLYPEGEIVNSPRAKLVGMDNHDHCYVDAEKIKISILGAGGGSLPLALARKHPQKLEIEVVDICENVITVAKDLFGASEVSKTESMSFLHQDGLEYVKNFDKTCLDILVVDVADFSIRMDTDMELPPEEFVSEKFLSSAKEIIKPQGWIVVNVLANCKTLISLTNRFVQMFPSVYICATDPNYVFFLSLLEPKSDSIGSTVVSEQMVYDWATMFRYDLDLCHSVLEDVRRTKEHIQQDILLGWFDHKNFLELLQSGRVAVI</sequence>
<evidence type="ECO:0008006" key="2">
    <source>
        <dbReference type="Google" id="ProtNLM"/>
    </source>
</evidence>